<dbReference type="Gene3D" id="4.10.60.10">
    <property type="entry name" value="Zinc finger, CCHC-type"/>
    <property type="match status" value="1"/>
</dbReference>
<proteinExistence type="predicted"/>
<accession>A0A8J6HGH4</accession>
<evidence type="ECO:0000313" key="4">
    <source>
        <dbReference type="Proteomes" id="UP000719412"/>
    </source>
</evidence>
<dbReference type="SUPFAM" id="SSF56672">
    <property type="entry name" value="DNA/RNA polymerases"/>
    <property type="match status" value="1"/>
</dbReference>
<dbReference type="SMART" id="SM00343">
    <property type="entry name" value="ZnF_C2HC"/>
    <property type="match status" value="5"/>
</dbReference>
<feature type="region of interest" description="Disordered" evidence="1">
    <location>
        <begin position="2414"/>
        <end position="2437"/>
    </location>
</feature>
<feature type="compositionally biased region" description="Polar residues" evidence="1">
    <location>
        <begin position="1826"/>
        <end position="1839"/>
    </location>
</feature>
<feature type="compositionally biased region" description="Low complexity" evidence="1">
    <location>
        <begin position="1813"/>
        <end position="1825"/>
    </location>
</feature>
<feature type="region of interest" description="Disordered" evidence="1">
    <location>
        <begin position="374"/>
        <end position="416"/>
    </location>
</feature>
<dbReference type="SMART" id="SM00596">
    <property type="entry name" value="PRE_C2HC"/>
    <property type="match status" value="1"/>
</dbReference>
<dbReference type="PANTHER" id="PTHR33273">
    <property type="entry name" value="DOMAIN-CONTAINING PROTEIN, PUTATIVE-RELATED"/>
    <property type="match status" value="1"/>
</dbReference>
<dbReference type="SUPFAM" id="SSF56219">
    <property type="entry name" value="DNase I-like"/>
    <property type="match status" value="2"/>
</dbReference>
<dbReference type="Gene3D" id="3.60.10.10">
    <property type="entry name" value="Endonuclease/exonuclease/phosphatase"/>
    <property type="match status" value="2"/>
</dbReference>
<feature type="compositionally biased region" description="Basic and acidic residues" evidence="1">
    <location>
        <begin position="2637"/>
        <end position="2649"/>
    </location>
</feature>
<evidence type="ECO:0000259" key="2">
    <source>
        <dbReference type="PROSITE" id="PS50878"/>
    </source>
</evidence>
<name>A0A8J6HGH4_TENMO</name>
<evidence type="ECO:0000313" key="3">
    <source>
        <dbReference type="EMBL" id="KAH0813767.1"/>
    </source>
</evidence>
<dbReference type="GO" id="GO:0003824">
    <property type="term" value="F:catalytic activity"/>
    <property type="evidence" value="ECO:0007669"/>
    <property type="project" value="InterPro"/>
</dbReference>
<feature type="compositionally biased region" description="Polar residues" evidence="1">
    <location>
        <begin position="823"/>
        <end position="838"/>
    </location>
</feature>
<feature type="region of interest" description="Disordered" evidence="1">
    <location>
        <begin position="2023"/>
        <end position="2054"/>
    </location>
</feature>
<dbReference type="InterPro" id="IPR036691">
    <property type="entry name" value="Endo/exonu/phosph_ase_sf"/>
</dbReference>
<protein>
    <recommendedName>
        <fullName evidence="2">Reverse transcriptase domain-containing protein</fullName>
    </recommendedName>
</protein>
<feature type="region of interest" description="Disordered" evidence="1">
    <location>
        <begin position="2215"/>
        <end position="2234"/>
    </location>
</feature>
<feature type="region of interest" description="Disordered" evidence="1">
    <location>
        <begin position="1744"/>
        <end position="1839"/>
    </location>
</feature>
<feature type="domain" description="Reverse transcriptase" evidence="2">
    <location>
        <begin position="1304"/>
        <end position="1573"/>
    </location>
</feature>
<dbReference type="CDD" id="cd01650">
    <property type="entry name" value="RT_nLTR_like"/>
    <property type="match status" value="1"/>
</dbReference>
<dbReference type="InterPro" id="IPR001878">
    <property type="entry name" value="Znf_CCHC"/>
</dbReference>
<feature type="compositionally biased region" description="Basic and acidic residues" evidence="1">
    <location>
        <begin position="2423"/>
        <end position="2436"/>
    </location>
</feature>
<reference evidence="3" key="2">
    <citation type="submission" date="2021-08" db="EMBL/GenBank/DDBJ databases">
        <authorList>
            <person name="Eriksson T."/>
        </authorList>
    </citation>
    <scope>NUCLEOTIDE SEQUENCE</scope>
    <source>
        <strain evidence="3">Stoneville</strain>
        <tissue evidence="3">Whole head</tissue>
    </source>
</reference>
<gene>
    <name evidence="3" type="ORF">GEV33_009023</name>
</gene>
<feature type="compositionally biased region" description="Polar residues" evidence="1">
    <location>
        <begin position="1748"/>
        <end position="1757"/>
    </location>
</feature>
<dbReference type="InterPro" id="IPR005135">
    <property type="entry name" value="Endo/exonuclease/phosphatase"/>
</dbReference>
<dbReference type="GO" id="GO:0008270">
    <property type="term" value="F:zinc ion binding"/>
    <property type="evidence" value="ECO:0007669"/>
    <property type="project" value="InterPro"/>
</dbReference>
<feature type="region of interest" description="Disordered" evidence="1">
    <location>
        <begin position="1"/>
        <end position="97"/>
    </location>
</feature>
<keyword evidence="4" id="KW-1185">Reference proteome</keyword>
<dbReference type="GO" id="GO:0003676">
    <property type="term" value="F:nucleic acid binding"/>
    <property type="evidence" value="ECO:0007669"/>
    <property type="project" value="InterPro"/>
</dbReference>
<dbReference type="InterPro" id="IPR036875">
    <property type="entry name" value="Znf_CCHC_sf"/>
</dbReference>
<feature type="region of interest" description="Disordered" evidence="1">
    <location>
        <begin position="2239"/>
        <end position="2264"/>
    </location>
</feature>
<organism evidence="3 4">
    <name type="scientific">Tenebrio molitor</name>
    <name type="common">Yellow mealworm beetle</name>
    <dbReference type="NCBI Taxonomy" id="7067"/>
    <lineage>
        <taxon>Eukaryota</taxon>
        <taxon>Metazoa</taxon>
        <taxon>Ecdysozoa</taxon>
        <taxon>Arthropoda</taxon>
        <taxon>Hexapoda</taxon>
        <taxon>Insecta</taxon>
        <taxon>Pterygota</taxon>
        <taxon>Neoptera</taxon>
        <taxon>Endopterygota</taxon>
        <taxon>Coleoptera</taxon>
        <taxon>Polyphaga</taxon>
        <taxon>Cucujiformia</taxon>
        <taxon>Tenebrionidae</taxon>
        <taxon>Tenebrio</taxon>
    </lineage>
</organism>
<comment type="caution">
    <text evidence="3">The sequence shown here is derived from an EMBL/GenBank/DDBJ whole genome shotgun (WGS) entry which is preliminary data.</text>
</comment>
<feature type="compositionally biased region" description="Polar residues" evidence="1">
    <location>
        <begin position="1"/>
        <end position="21"/>
    </location>
</feature>
<dbReference type="InterPro" id="IPR006579">
    <property type="entry name" value="Pre_C2HC_dom"/>
</dbReference>
<dbReference type="InterPro" id="IPR000477">
    <property type="entry name" value="RT_dom"/>
</dbReference>
<evidence type="ECO:0000256" key="1">
    <source>
        <dbReference type="SAM" id="MobiDB-lite"/>
    </source>
</evidence>
<sequence>MQNNPCGTADNSEVTMDTGGTSAEGADNGGWQGPVMGFGAARPNKPDFPRLKITNSFQPLLERATDNTEAVPSQETSRTTRPTQVENTTRPKPPPPIVIHGFVENFDDLKRLLQQQDVLKANDTAYHTFTHKDEKTHAFVLRGLCQGPTEEDVRDALQDEKEVTVQKVYRMKGARRPCYLVVTDKTVTLNKLEAEATTLMNTRIEWARHINNKLITQCHRCQRWGHATSNCNAAPRCLKCAGDHYTYTHKDTVPEGEVKCANCGGAHVASHVSCPAYKSRVQNLIVNRPNNTNKTTATNFVPAPQPTTNPWSSQQKLTIMTCNLTIETWNANGVRGAEGTLTDFFTLSRALEPYGRVDSSSAAITWCHMAPEKKSRRPTLRSDETVDLMELGENSRRNNKKDKEEPPPLDKPTDYNYEDEGGLNVLDMLDVACSNLSIVRDFLLGCKENLNRRQTCLMACDITHQTLQRLQVHLAENTVTPTLAEVIRNTVNEALASSVPILSSTSAAPRNTNVPTYSSIARTAAPRNSTTGEQDSATKTAPKYKVIVKPADDCKGIQTSADTKRILTSRPPSDFGIRAEKIVLCRDNAIRVESTCPSVLKLGESEEFKKLKLTAQPTTKNWPKVQIFDIPENTTKEQLEATLQEQNLPDSVPETFVRKMFKYGPKKDTGPTTWIVELHPLARQHLINAGRIFSSWRAHKVRDFVAVTRCYLCQGFGHIAKHCLSQRVCGYCSGTDHESRNCRHKDDPGQHKCINCRRSQIKEYSHHTASKCCPIYKYRIQDAINETQYDESRPNYHNSCTANLPALAPKGQLDKRNRLAEMTQRQPSFTNPAPTSYLKTHHSPDTQNADKPQNRRWSPLSETKLPPTDKLQLKDYTTYRLDRPDAVNAGGVALLIHKNVPHAKIKTMIDTSVEVIGVRLVDGTHVLAAYNRPSNRLAWRDLHNIFETASRVLVAGDFNCKHPTWNCNRSNPNGTLLKDFADDNDLQIHNTDDPTHYPANGMTPTTIDLIITKNLSGLTKPISLPELESDHNPVVAMLKNQFKEDRGPNVIRINKINWVSFRRTLDKNVKINRDIPDKNALDREVTRFIESVDSAVAKSTRKIIIDKSNNNESVTPQIKEHIRNRNKLKKIWQRTAYPGLKDQVRRLNHKIRNEIRAHRNTTWDAKLNKIQEGDNTLYKIAKLLRKKRAPLGEIVDGNRTAMTDADKATMLADYYANVHDLHIDDIQLSEGQKHVIDTVQALDRTDITCDGTYLREFRTSPSELKEAIKKLPNNKAPGEDEIRNITIKNFSNKAIVQLHYIINAVVELQYFPQAWKNAIVIPIPKAGKKSDPGNFRPISLLNTLGKLTEKILLRRLTRLDTQLKLTRDEQFGFRPRHDTSQQVVRIVTDIAFNYNKDKVTAMALLDIQKAFDRVWVQGLVFKMIENKIPANFVKLLYSYLTGRTLQVKVNRTLSEKRPIKAGVPQGSILGPKLFSIFINDVPAFAKTSLALYADDTAIYAHSFNAEVATRQVQIQVNLLEKYFDKWLIQINAAKTEAILFAKKFTNTKIITPLKVKNRKVLTQSSVKYLGVHLDTRLTYHTHIDKTLTRAKATLHALYPLFSKQSKLTSGNKLKLYKTIVRPVLTYAAPVWCSITNTTMIKPQRCQNKCLRLATNSGRYIKIKDLHDIANIEMPCQTSTLNNQTKANTLTGEGISEPGVTGGSTRDDCWRSLSQCSPAVNGPRPSALLRFTPPFELNRIRAVRAPGSTPGTIPSVGSQHHAYHKSTRPPRLCQQLDVPECPSTRTPKKKATKKESCGSVPNPKPIQIPPATPSKPSSDASASSPSCITFASPTSTASTEKTPKFKFHIKNIPENLATQKTFHNFLITNLNIRTIDVLIPPSNKKPAVFSVVIRSVDHDITENDVKEELDSLELKIDRIWRIKSMKTNQFTPLIRVTTSETATMDTLITQGTAGTTSVRHNPPPIPVQCSRCFNRGHLAPNCPNRPICSTCPNQHPPNKCPLEHPKCPFCEGNHPVWSLKCPKSHHADAHHRPSPKSSPTPSTPLLANPPQSTPALFTPNNLLEYTFPSHLTYKKTNTTPITDRLTKLQQNYVNRTLNSTNEIAIQTLRTSHKLPTNNNRLINRIPKNPIRQLRHPPTALLSKLYPDLPEALQDIEPGPGSKTIKTKTTNSPENHHSDKPGPSPIDRALNHSIALQPDSEGDAIRVILNKGEINLQPAPATKNNTGDDRNETEWEGLVTGPKQQRRLDKDYPPLKGTHLNRSSAQHARFTARLQGEIGKQCTILKHDNIEFHTYTHKYNKTHALVLRDSDQKPEPEEIAEALKAEQIAIINIYNMRATNTPAYLVVTLLIGLQLRIQQVEFTVWWWRCGEHKSRENGDCREPRSSTECSRFCVTRAKNYRKKSLVGAALNRKSRRQKAKTVSETTHKVNSDRTEDKTATTQFAPRSPALKAGKVEFFKMLHQTTSSTLAFVRDGRDLLSALRVIVKAIVRCSVHRRRSCEDLIGGRAVHRRIDKGKPLKKSLIQLQPARDLNPEPPEFEPDALIYASTVLGFHRRLRQFLANAVLLHKIRPPQDLIRDSAVRRDVITHASQLWRRASKNGPRPSDNSSRKKCPPASSTATDAVPHQDQDNAMEEEVEELPRSEEKKKAEAESQADPISPIPRKSPHQNNHKKDAGKWTQISAKMASERVHFTKAKPCADGIRVQMSSTDAFRAATRLLERYKVPFHTFTLEEERPIRVVLRRVPMEIPVDEVAEDLKAQGFHPVGVSRMRRLTTKKELPLVLVEVPHDETKIFDLKTICFLTVNVEKPRKSGLATQCHNCQWFHHTQRNCRVPPKCVKCGKDHASRDGQKTRESLATCANCGQSHTASYRGSHPTSTLPNSINAAFWNARGLLSGRDELGEFVNRYELDVILVNETQLRNTHRDQKIPGYILLRRDRPYGPGGGVAIYPLCCSRNKQPPPGGHRYSNTERNGSLRLFFCYNRPSSTLIEGELNELLSQNAPTIAAGNFNAKHPNWHSSRTNASGRVLPGRTDSLRMGVLPEHLDIELAKNVTHQIRVTTVDELKSDHNPVLMHIGNEANEPEVIRHAKIDWTKFTEDISENVGNIPRILTEDDLEQAVDWLESTITDSVENATTRFTEPTKRHTVPQHIVELIRAKNRARRTAHRTGWPIDRREANRLQFEVKQALSVFRNEQWEQKFESLNSEDNSIWKIAKILCNTRKPLPPIHGAGGIVYTDHEKAEAFADSLELQCRASLANADPDHIDEVEEEVDEMLEEAPDLPIQPASPQEVSETIRSLKNRKAPGPDNIANKALKTLPEKAIVAITAIANGIIRLRHFPARWKPANVIFIPKPGKNPKFPQNHRPISLLSTVVTSERT</sequence>
<dbReference type="SUPFAM" id="SSF57756">
    <property type="entry name" value="Retrovirus zinc finger-like domains"/>
    <property type="match status" value="1"/>
</dbReference>
<dbReference type="Pfam" id="PF00078">
    <property type="entry name" value="RVT_1"/>
    <property type="match status" value="1"/>
</dbReference>
<dbReference type="GO" id="GO:0071897">
    <property type="term" value="P:DNA biosynthetic process"/>
    <property type="evidence" value="ECO:0007669"/>
    <property type="project" value="UniProtKB-ARBA"/>
</dbReference>
<feature type="compositionally biased region" description="Pro residues" evidence="1">
    <location>
        <begin position="1801"/>
        <end position="1812"/>
    </location>
</feature>
<dbReference type="Pfam" id="PF07530">
    <property type="entry name" value="PRE_C2HC"/>
    <property type="match status" value="1"/>
</dbReference>
<dbReference type="EMBL" id="JABDTM020024953">
    <property type="protein sequence ID" value="KAH0813767.1"/>
    <property type="molecule type" value="Genomic_DNA"/>
</dbReference>
<feature type="region of interest" description="Disordered" evidence="1">
    <location>
        <begin position="2591"/>
        <end position="2674"/>
    </location>
</feature>
<feature type="compositionally biased region" description="Polar residues" evidence="1">
    <location>
        <begin position="67"/>
        <end position="90"/>
    </location>
</feature>
<reference evidence="3" key="1">
    <citation type="journal article" date="2020" name="J Insects Food Feed">
        <title>The yellow mealworm (Tenebrio molitor) genome: a resource for the emerging insects as food and feed industry.</title>
        <authorList>
            <person name="Eriksson T."/>
            <person name="Andere A."/>
            <person name="Kelstrup H."/>
            <person name="Emery V."/>
            <person name="Picard C."/>
        </authorList>
    </citation>
    <scope>NUCLEOTIDE SEQUENCE</scope>
    <source>
        <strain evidence="3">Stoneville</strain>
        <tissue evidence="3">Whole head</tissue>
    </source>
</reference>
<dbReference type="Proteomes" id="UP000719412">
    <property type="component" value="Unassembled WGS sequence"/>
</dbReference>
<feature type="region of interest" description="Disordered" evidence="1">
    <location>
        <begin position="822"/>
        <end position="866"/>
    </location>
</feature>
<dbReference type="PROSITE" id="PS50878">
    <property type="entry name" value="RT_POL"/>
    <property type="match status" value="1"/>
</dbReference>
<dbReference type="InterPro" id="IPR043502">
    <property type="entry name" value="DNA/RNA_pol_sf"/>
</dbReference>
<dbReference type="Pfam" id="PF14529">
    <property type="entry name" value="Exo_endo_phos_2"/>
    <property type="match status" value="2"/>
</dbReference>
<dbReference type="PANTHER" id="PTHR33273:SF2">
    <property type="entry name" value="ENDONUCLEASE_EXONUCLEASE_PHOSPHATASE DOMAIN-CONTAINING PROTEIN"/>
    <property type="match status" value="1"/>
</dbReference>
<feature type="compositionally biased region" description="Basic and acidic residues" evidence="1">
    <location>
        <begin position="393"/>
        <end position="413"/>
    </location>
</feature>
<feature type="region of interest" description="Disordered" evidence="1">
    <location>
        <begin position="2150"/>
        <end position="2187"/>
    </location>
</feature>